<dbReference type="AlphaFoldDB" id="A0A0B6WUV4"/>
<comment type="subcellular location">
    <subcellularLocation>
        <location evidence="6">Cytoplasm</location>
    </subcellularLocation>
</comment>
<accession>A0A0B6WUV4</accession>
<keyword evidence="4 6" id="KW-0560">Oxidoreductase</keyword>
<name>A0A0B6WUV4_9BACT</name>
<organism evidence="8 9">
    <name type="scientific">Pyrinomonas methylaliphatogenes</name>
    <dbReference type="NCBI Taxonomy" id="454194"/>
    <lineage>
        <taxon>Bacteria</taxon>
        <taxon>Pseudomonadati</taxon>
        <taxon>Acidobacteriota</taxon>
        <taxon>Blastocatellia</taxon>
        <taxon>Blastocatellales</taxon>
        <taxon>Pyrinomonadaceae</taxon>
        <taxon>Pyrinomonas</taxon>
    </lineage>
</organism>
<evidence type="ECO:0000256" key="1">
    <source>
        <dbReference type="ARBA" id="ARBA00001974"/>
    </source>
</evidence>
<reference evidence="8 9" key="1">
    <citation type="submission" date="2013-12" db="EMBL/GenBank/DDBJ databases">
        <authorList>
            <person name="Stott M."/>
        </authorList>
    </citation>
    <scope>NUCLEOTIDE SEQUENCE [LARGE SCALE GENOMIC DNA]</scope>
    <source>
        <strain evidence="8 9">K22</strain>
    </source>
</reference>
<dbReference type="GO" id="GO:0005737">
    <property type="term" value="C:cytoplasm"/>
    <property type="evidence" value="ECO:0007669"/>
    <property type="project" value="UniProtKB-SubCell"/>
</dbReference>
<proteinExistence type="inferred from homology"/>
<dbReference type="GO" id="GO:0006783">
    <property type="term" value="P:heme biosynthetic process"/>
    <property type="evidence" value="ECO:0007669"/>
    <property type="project" value="UniProtKB-UniRule"/>
</dbReference>
<protein>
    <recommendedName>
        <fullName evidence="6">Coproporphyrinogen III oxidase</fullName>
        <ecNumber evidence="6">1.3.3.15</ecNumber>
    </recommendedName>
</protein>
<dbReference type="UniPathway" id="UPA00252"/>
<dbReference type="InterPro" id="IPR004572">
    <property type="entry name" value="Protoporphyrinogen_oxidase"/>
</dbReference>
<dbReference type="PANTHER" id="PTHR42923">
    <property type="entry name" value="PROTOPORPHYRINOGEN OXIDASE"/>
    <property type="match status" value="1"/>
</dbReference>
<dbReference type="SUPFAM" id="SSF54373">
    <property type="entry name" value="FAD-linked reductases, C-terminal domain"/>
    <property type="match status" value="1"/>
</dbReference>
<evidence type="ECO:0000256" key="6">
    <source>
        <dbReference type="RuleBase" id="RU364052"/>
    </source>
</evidence>
<reference evidence="8 9" key="2">
    <citation type="submission" date="2015-01" db="EMBL/GenBank/DDBJ databases">
        <title>Complete genome sequence of Pyrinomonas methylaliphatogenes type strain K22T.</title>
        <authorList>
            <person name="Lee K.C.Y."/>
            <person name="Power J.F."/>
            <person name="Dunfield P.F."/>
            <person name="Morgan X.C."/>
            <person name="Huttenhower C."/>
            <person name="Stott M.B."/>
        </authorList>
    </citation>
    <scope>NUCLEOTIDE SEQUENCE [LARGE SCALE GENOMIC DNA]</scope>
    <source>
        <strain evidence="8 9">K22</strain>
    </source>
</reference>
<evidence type="ECO:0000256" key="3">
    <source>
        <dbReference type="ARBA" id="ARBA00022827"/>
    </source>
</evidence>
<evidence type="ECO:0000256" key="4">
    <source>
        <dbReference type="ARBA" id="ARBA00023002"/>
    </source>
</evidence>
<dbReference type="SUPFAM" id="SSF51905">
    <property type="entry name" value="FAD/NAD(P)-binding domain"/>
    <property type="match status" value="1"/>
</dbReference>
<keyword evidence="3 6" id="KW-0274">FAD</keyword>
<dbReference type="InterPro" id="IPR036188">
    <property type="entry name" value="FAD/NAD-bd_sf"/>
</dbReference>
<evidence type="ECO:0000313" key="8">
    <source>
        <dbReference type="EMBL" id="CDM65048.1"/>
    </source>
</evidence>
<comment type="pathway">
    <text evidence="6">Porphyrin-containing compound metabolism; protoheme biosynthesis.</text>
</comment>
<comment type="catalytic activity">
    <reaction evidence="6">
        <text>coproporphyrinogen III + 3 O2 = coproporphyrin III + 3 H2O2</text>
        <dbReference type="Rhea" id="RHEA:43436"/>
        <dbReference type="ChEBI" id="CHEBI:15379"/>
        <dbReference type="ChEBI" id="CHEBI:16240"/>
        <dbReference type="ChEBI" id="CHEBI:57309"/>
        <dbReference type="ChEBI" id="CHEBI:131725"/>
        <dbReference type="EC" id="1.3.3.15"/>
    </reaction>
</comment>
<evidence type="ECO:0000256" key="5">
    <source>
        <dbReference type="ARBA" id="ARBA00023133"/>
    </source>
</evidence>
<dbReference type="EC" id="1.3.3.15" evidence="6"/>
<keyword evidence="5 6" id="KW-0350">Heme biosynthesis</keyword>
<keyword evidence="2 6" id="KW-0285">Flavoprotein</keyword>
<feature type="domain" description="Amine oxidase" evidence="7">
    <location>
        <begin position="18"/>
        <end position="470"/>
    </location>
</feature>
<gene>
    <name evidence="8" type="ORF">PYK22_01046</name>
</gene>
<evidence type="ECO:0000259" key="7">
    <source>
        <dbReference type="Pfam" id="PF01593"/>
    </source>
</evidence>
<dbReference type="InterPro" id="IPR002937">
    <property type="entry name" value="Amino_oxidase"/>
</dbReference>
<comment type="similarity">
    <text evidence="6">Belongs to the protoporphyrinogen/coproporphyrinogen oxidase family. Coproporphyrinogen III oxidase subfamily.</text>
</comment>
<dbReference type="NCBIfam" id="TIGR00562">
    <property type="entry name" value="proto_IX_ox"/>
    <property type="match status" value="1"/>
</dbReference>
<dbReference type="Gene3D" id="3.90.660.20">
    <property type="entry name" value="Protoporphyrinogen oxidase, mitochondrial, domain 2"/>
    <property type="match status" value="1"/>
</dbReference>
<dbReference type="PANTHER" id="PTHR42923:SF3">
    <property type="entry name" value="PROTOPORPHYRINOGEN OXIDASE"/>
    <property type="match status" value="1"/>
</dbReference>
<sequence>MKVMSVKRPRIAIIGGGISGLAAANRLLELSAARAVKPELTLIEARERAGGVINTLRSDDLLIETGPDAFISAKPWAVALAQRLGLEDRLIRTNPQHRRSFIVREGRLRPIPQGFHLLAPIRLWPFFASDIISWPGKARMALDLLLPRPRAKEDESLASFVRRRFGREALERIAQPLIGGIYTADPERLSLKATMPFLLEMEREHRSLILAMRKRGQANGAASGARYDLFISFQDGMQTIVERLVERLPQNAIRLRTEACGLRFDAPKQQWQIMTTRGTIFADAICLALPAPQAARVLGELDGELAADLRSITYASAATINLAYRRAAIRHPLDGFGFVVPAIERRAIIACTFSSVKFAGRAPEGVALLRAFVGGALQSEKLALDDDELLELTRHDLEELLAIESAPIFAHVARLPHSMPQYQLGHLDLIERVRRRLSAYPSLQLAGNAYEGVGIPDCIRSGESAAERILEYLSQQMGS</sequence>
<dbReference type="Proteomes" id="UP000031518">
    <property type="component" value="Unassembled WGS sequence"/>
</dbReference>
<comment type="function">
    <text evidence="6">Involved in coproporphyrin-dependent heme b biosynthesis. Catalyzes the oxidation of coproporphyrinogen III to coproporphyrin III.</text>
</comment>
<dbReference type="EMBL" id="CBXV010000004">
    <property type="protein sequence ID" value="CDM65048.1"/>
    <property type="molecule type" value="Genomic_DNA"/>
</dbReference>
<dbReference type="InterPro" id="IPR050464">
    <property type="entry name" value="Zeta_carotene_desat/Oxidored"/>
</dbReference>
<keyword evidence="6" id="KW-0963">Cytoplasm</keyword>
<dbReference type="Gene3D" id="1.10.3110.10">
    <property type="entry name" value="protoporphyrinogen ix oxidase, domain 3"/>
    <property type="match status" value="1"/>
</dbReference>
<dbReference type="Pfam" id="PF01593">
    <property type="entry name" value="Amino_oxidase"/>
    <property type="match status" value="1"/>
</dbReference>
<dbReference type="GO" id="GO:0004729">
    <property type="term" value="F:oxygen-dependent protoporphyrinogen oxidase activity"/>
    <property type="evidence" value="ECO:0007669"/>
    <property type="project" value="UniProtKB-UniRule"/>
</dbReference>
<evidence type="ECO:0000256" key="2">
    <source>
        <dbReference type="ARBA" id="ARBA00022630"/>
    </source>
</evidence>
<evidence type="ECO:0000313" key="9">
    <source>
        <dbReference type="Proteomes" id="UP000031518"/>
    </source>
</evidence>
<dbReference type="Gene3D" id="3.50.50.60">
    <property type="entry name" value="FAD/NAD(P)-binding domain"/>
    <property type="match status" value="1"/>
</dbReference>
<keyword evidence="9" id="KW-1185">Reference proteome</keyword>
<comment type="cofactor">
    <cofactor evidence="1 6">
        <name>FAD</name>
        <dbReference type="ChEBI" id="CHEBI:57692"/>
    </cofactor>
</comment>
<dbReference type="STRING" id="454194.PYK22_01046"/>